<keyword evidence="2" id="KW-1185">Reference proteome</keyword>
<dbReference type="EMBL" id="CP049616">
    <property type="protein sequence ID" value="QII44105.1"/>
    <property type="molecule type" value="Genomic_DNA"/>
</dbReference>
<accession>A0A6G7IZX7</accession>
<proteinExistence type="predicted"/>
<evidence type="ECO:0000313" key="1">
    <source>
        <dbReference type="EMBL" id="QII44105.1"/>
    </source>
</evidence>
<dbReference type="AlphaFoldDB" id="A0A6G7IZX7"/>
<dbReference type="KEGG" id="mut:GVT53_05270"/>
<gene>
    <name evidence="1" type="ORF">GVT53_05270</name>
</gene>
<dbReference type="RefSeq" id="WP_166247766.1">
    <property type="nucleotide sequence ID" value="NZ_CP049616.1"/>
</dbReference>
<protein>
    <submittedName>
        <fullName evidence="1">Uncharacterized protein</fullName>
    </submittedName>
</protein>
<reference evidence="1 2" key="1">
    <citation type="submission" date="2020-02" db="EMBL/GenBank/DDBJ databases">
        <title>Complete genome of Muricauda sp. 501str8.</title>
        <authorList>
            <person name="Dong B."/>
            <person name="Zhu S."/>
            <person name="Yang J."/>
            <person name="Chen J."/>
        </authorList>
    </citation>
    <scope>NUCLEOTIDE SEQUENCE [LARGE SCALE GENOMIC DNA]</scope>
    <source>
        <strain evidence="1 2">501str8</strain>
    </source>
</reference>
<name>A0A6G7IZX7_9FLAO</name>
<dbReference type="Proteomes" id="UP000502928">
    <property type="component" value="Chromosome"/>
</dbReference>
<organism evidence="1 2">
    <name type="scientific">Flagellimonas oceani</name>
    <dbReference type="NCBI Taxonomy" id="2698672"/>
    <lineage>
        <taxon>Bacteria</taxon>
        <taxon>Pseudomonadati</taxon>
        <taxon>Bacteroidota</taxon>
        <taxon>Flavobacteriia</taxon>
        <taxon>Flavobacteriales</taxon>
        <taxon>Flavobacteriaceae</taxon>
        <taxon>Flagellimonas</taxon>
    </lineage>
</organism>
<sequence length="49" mass="5657">MVQTSVFLGNPAGKPETYYPYDVGILPHWAKNKNLFEDLKKIKGQRYSL</sequence>
<evidence type="ECO:0000313" key="2">
    <source>
        <dbReference type="Proteomes" id="UP000502928"/>
    </source>
</evidence>